<gene>
    <name evidence="2" type="primary">araN</name>
    <name evidence="2" type="ORF">NEOCIP111885_02869</name>
</gene>
<dbReference type="EMBL" id="CAKJTG010000016">
    <property type="protein sequence ID" value="CAG9609128.1"/>
    <property type="molecule type" value="Genomic_DNA"/>
</dbReference>
<dbReference type="Pfam" id="PF13416">
    <property type="entry name" value="SBP_bac_8"/>
    <property type="match status" value="1"/>
</dbReference>
<proteinExistence type="predicted"/>
<reference evidence="2" key="1">
    <citation type="submission" date="2021-10" db="EMBL/GenBank/DDBJ databases">
        <authorList>
            <person name="Criscuolo A."/>
        </authorList>
    </citation>
    <scope>NUCLEOTIDE SEQUENCE</scope>
    <source>
        <strain evidence="2">CIP111885</strain>
    </source>
</reference>
<dbReference type="RefSeq" id="WP_230497365.1">
    <property type="nucleotide sequence ID" value="NZ_CAKJTG010000016.1"/>
</dbReference>
<evidence type="ECO:0000313" key="3">
    <source>
        <dbReference type="Proteomes" id="UP000789845"/>
    </source>
</evidence>
<keyword evidence="1" id="KW-0732">Signal</keyword>
<dbReference type="PANTHER" id="PTHR43649">
    <property type="entry name" value="ARABINOSE-BINDING PROTEIN-RELATED"/>
    <property type="match status" value="1"/>
</dbReference>
<evidence type="ECO:0000256" key="1">
    <source>
        <dbReference type="SAM" id="SignalP"/>
    </source>
</evidence>
<dbReference type="SUPFAM" id="SSF53850">
    <property type="entry name" value="Periplasmic binding protein-like II"/>
    <property type="match status" value="1"/>
</dbReference>
<accession>A0A9C7GBG3</accession>
<dbReference type="Gene3D" id="3.40.190.10">
    <property type="entry name" value="Periplasmic binding protein-like II"/>
    <property type="match status" value="1"/>
</dbReference>
<organism evidence="2 3">
    <name type="scientific">Pseudoneobacillus rhizosphaerae</name>
    <dbReference type="NCBI Taxonomy" id="2880968"/>
    <lineage>
        <taxon>Bacteria</taxon>
        <taxon>Bacillati</taxon>
        <taxon>Bacillota</taxon>
        <taxon>Bacilli</taxon>
        <taxon>Bacillales</taxon>
        <taxon>Bacillaceae</taxon>
        <taxon>Pseudoneobacillus</taxon>
    </lineage>
</organism>
<keyword evidence="3" id="KW-1185">Reference proteome</keyword>
<feature type="chain" id="PRO_5038932141" evidence="1">
    <location>
        <begin position="25"/>
        <end position="430"/>
    </location>
</feature>
<evidence type="ECO:0000313" key="2">
    <source>
        <dbReference type="EMBL" id="CAG9609128.1"/>
    </source>
</evidence>
<feature type="signal peptide" evidence="1">
    <location>
        <begin position="1"/>
        <end position="24"/>
    </location>
</feature>
<dbReference type="PANTHER" id="PTHR43649:SF32">
    <property type="entry name" value="SUGAR BINDING SECRETED PROTEIN"/>
    <property type="match status" value="1"/>
</dbReference>
<dbReference type="Proteomes" id="UP000789845">
    <property type="component" value="Unassembled WGS sequence"/>
</dbReference>
<dbReference type="AlphaFoldDB" id="A0A9C7GBG3"/>
<dbReference type="InterPro" id="IPR006059">
    <property type="entry name" value="SBP"/>
</dbReference>
<sequence>MFAKKSLYSILLIFILLVAGCSSKEKTNSESDSDSDSDGNIELVVWTFGSTGYEKFLDEYKKIKPNVTIRFQNADLADHHNNLFTAISAGSGAPDIAMIEAGYIDQYREAEDKFENLYDLGAKDIQSNYLDWTWANAESADKSFLFGIPTDIGPTVMYYRTDVFEEAGLPTDPEEVHALTSTWDDFRKVANQVKEKTGKPMTDNVNLIYYSIRDQSPETYFNREDELIIDNSPYIKNAYDYSIQLINDGVVGKISMWTPEWGTAMNDGSFGVMLAPSWMQNVIKGNAPDAAGKWSITHLPEGAGNWGGSYLGIPSQTKHADEAYAFVSWLLSPENQLKSFTEEGLFPSTPSVYSNPAFTNFSDEYFSGVNTAKLFSEAAEQVKSAYTGPGYAIANTEIGTALENVNTEGKDPEKEWKDALDRITRQLERR</sequence>
<name>A0A9C7GBG3_9BACI</name>
<comment type="caution">
    <text evidence="2">The sequence shown here is derived from an EMBL/GenBank/DDBJ whole genome shotgun (WGS) entry which is preliminary data.</text>
</comment>
<protein>
    <submittedName>
        <fullName evidence="2">Arabinose-binding protein</fullName>
    </submittedName>
</protein>
<dbReference type="InterPro" id="IPR050490">
    <property type="entry name" value="Bact_solute-bd_prot1"/>
</dbReference>
<dbReference type="PROSITE" id="PS51257">
    <property type="entry name" value="PROKAR_LIPOPROTEIN"/>
    <property type="match status" value="1"/>
</dbReference>